<dbReference type="Gene3D" id="2.60.40.10">
    <property type="entry name" value="Immunoglobulins"/>
    <property type="match status" value="2"/>
</dbReference>
<dbReference type="InterPro" id="IPR013783">
    <property type="entry name" value="Ig-like_fold"/>
</dbReference>
<evidence type="ECO:0000256" key="4">
    <source>
        <dbReference type="ARBA" id="ARBA00023180"/>
    </source>
</evidence>
<feature type="signal peptide" evidence="6">
    <location>
        <begin position="1"/>
        <end position="20"/>
    </location>
</feature>
<dbReference type="Ensembl" id="ENSLOCT00000001364.1">
    <property type="protein sequence ID" value="ENSLOCP00000001359.1"/>
    <property type="gene ID" value="ENSLOCG00000001208.1"/>
</dbReference>
<reference evidence="7" key="2">
    <citation type="submission" date="2025-08" db="UniProtKB">
        <authorList>
            <consortium name="Ensembl"/>
        </authorList>
    </citation>
    <scope>IDENTIFICATION</scope>
</reference>
<reference evidence="8" key="1">
    <citation type="submission" date="2011-12" db="EMBL/GenBank/DDBJ databases">
        <title>The Draft Genome of Lepisosteus oculatus.</title>
        <authorList>
            <consortium name="The Broad Institute Genome Assembly &amp; Analysis Group"/>
            <consortium name="Computational R&amp;D Group"/>
            <consortium name="and Sequencing Platform"/>
            <person name="Di Palma F."/>
            <person name="Alfoldi J."/>
            <person name="Johnson J."/>
            <person name="Berlin A."/>
            <person name="Gnerre S."/>
            <person name="Jaffe D."/>
            <person name="MacCallum I."/>
            <person name="Young S."/>
            <person name="Walker B.J."/>
            <person name="Lander E.S."/>
            <person name="Lindblad-Toh K."/>
        </authorList>
    </citation>
    <scope>NUCLEOTIDE SEQUENCE [LARGE SCALE GENOMIC DNA]</scope>
</reference>
<dbReference type="InterPro" id="IPR036179">
    <property type="entry name" value="Ig-like_dom_sf"/>
</dbReference>
<organism evidence="7 8">
    <name type="scientific">Lepisosteus oculatus</name>
    <name type="common">Spotted gar</name>
    <dbReference type="NCBI Taxonomy" id="7918"/>
    <lineage>
        <taxon>Eukaryota</taxon>
        <taxon>Metazoa</taxon>
        <taxon>Chordata</taxon>
        <taxon>Craniata</taxon>
        <taxon>Vertebrata</taxon>
        <taxon>Euteleostomi</taxon>
        <taxon>Actinopterygii</taxon>
        <taxon>Neopterygii</taxon>
        <taxon>Holostei</taxon>
        <taxon>Semionotiformes</taxon>
        <taxon>Lepisosteidae</taxon>
        <taxon>Lepisosteus</taxon>
    </lineage>
</organism>
<reference evidence="7" key="3">
    <citation type="submission" date="2025-09" db="UniProtKB">
        <authorList>
            <consortium name="Ensembl"/>
        </authorList>
    </citation>
    <scope>IDENTIFICATION</scope>
</reference>
<dbReference type="InterPro" id="IPR015631">
    <property type="entry name" value="CD2/SLAM_rcpt"/>
</dbReference>
<feature type="transmembrane region" description="Helical" evidence="5">
    <location>
        <begin position="219"/>
        <end position="243"/>
    </location>
</feature>
<evidence type="ECO:0000313" key="8">
    <source>
        <dbReference type="Proteomes" id="UP000018468"/>
    </source>
</evidence>
<keyword evidence="5" id="KW-1133">Transmembrane helix</keyword>
<keyword evidence="5" id="KW-0812">Transmembrane</keyword>
<evidence type="ECO:0000256" key="6">
    <source>
        <dbReference type="SAM" id="SignalP"/>
    </source>
</evidence>
<proteinExistence type="predicted"/>
<keyword evidence="3 5" id="KW-0472">Membrane</keyword>
<dbReference type="SUPFAM" id="SSF48726">
    <property type="entry name" value="Immunoglobulin"/>
    <property type="match status" value="1"/>
</dbReference>
<dbReference type="PANTHER" id="PTHR12080">
    <property type="entry name" value="SIGNALING LYMPHOCYTIC ACTIVATION MOLECULE"/>
    <property type="match status" value="1"/>
</dbReference>
<name>W5LZ02_LEPOC</name>
<comment type="subcellular location">
    <subcellularLocation>
        <location evidence="1">Membrane</location>
    </subcellularLocation>
</comment>
<dbReference type="InParanoid" id="W5LZ02"/>
<protein>
    <submittedName>
        <fullName evidence="7">Uncharacterized LOC107075929</fullName>
    </submittedName>
</protein>
<accession>W5LZ02</accession>
<dbReference type="OMA" id="HELMINS"/>
<dbReference type="Bgee" id="ENSLOCG00000001208">
    <property type="expression patterns" value="Expressed in pharyngeal gill and 9 other cell types or tissues"/>
</dbReference>
<dbReference type="eggNOG" id="ENOG502S935">
    <property type="taxonomic scope" value="Eukaryota"/>
</dbReference>
<keyword evidence="8" id="KW-1185">Reference proteome</keyword>
<evidence type="ECO:0000256" key="5">
    <source>
        <dbReference type="SAM" id="Phobius"/>
    </source>
</evidence>
<evidence type="ECO:0000313" key="7">
    <source>
        <dbReference type="Ensembl" id="ENSLOCP00000001359.1"/>
    </source>
</evidence>
<dbReference type="AlphaFoldDB" id="W5LZ02"/>
<evidence type="ECO:0000256" key="3">
    <source>
        <dbReference type="ARBA" id="ARBA00023136"/>
    </source>
</evidence>
<dbReference type="Proteomes" id="UP000018468">
    <property type="component" value="Unassembled WGS sequence"/>
</dbReference>
<evidence type="ECO:0000256" key="1">
    <source>
        <dbReference type="ARBA" id="ARBA00004370"/>
    </source>
</evidence>
<evidence type="ECO:0000256" key="2">
    <source>
        <dbReference type="ARBA" id="ARBA00022729"/>
    </source>
</evidence>
<dbReference type="STRING" id="7918.ENSLOCP00000001359"/>
<dbReference type="GO" id="GO:0016020">
    <property type="term" value="C:membrane"/>
    <property type="evidence" value="ECO:0007669"/>
    <property type="project" value="UniProtKB-SubCell"/>
</dbReference>
<dbReference type="GeneTree" id="ENSGT00940000166094"/>
<keyword evidence="2 6" id="KW-0732">Signal</keyword>
<keyword evidence="4" id="KW-0325">Glycoprotein</keyword>
<feature type="chain" id="PRO_5004867330" evidence="6">
    <location>
        <begin position="21"/>
        <end position="245"/>
    </location>
</feature>
<dbReference type="GO" id="GO:0006955">
    <property type="term" value="P:immune response"/>
    <property type="evidence" value="ECO:0000318"/>
    <property type="project" value="GO_Central"/>
</dbReference>
<sequence>MELVLFTCLLFLWPVAGTESEQVIDRYGLKGKPYLLDVEGVKPAENRKFYWRFNTSKTILEYTFKIDYLDIFPHYESKVMFFKTNFLLQINKLEESDNGFYTAIIQDKEGTDKSIVTYRLIPQDSVIKPELKVKSASASEERCNISATCTVGQDNSVSYNCQQTHCTEVRRDYIESDALEIVVTVENSSIVCKASNRVSKESHWLALKDVCRNSEPHNAAVIIGVASGISVVVTFFVLSIIYMEI</sequence>
<dbReference type="PANTHER" id="PTHR12080:SF80">
    <property type="entry name" value="IMMUNOGLOBULIN V-SET DOMAIN-CONTAINING PROTEIN"/>
    <property type="match status" value="1"/>
</dbReference>